<dbReference type="HOGENOM" id="CLU_029836_1_0_6"/>
<name>A0A0F6RFA9_CITAM</name>
<dbReference type="InterPro" id="IPR038729">
    <property type="entry name" value="Rad50/SbcC_AAA"/>
</dbReference>
<gene>
    <name evidence="3" type="ORF">F384_10260</name>
</gene>
<accession>A0A0F6RFA9</accession>
<dbReference type="PANTHER" id="PTHR32114:SF2">
    <property type="entry name" value="ABC TRANSPORTER ABCH.3"/>
    <property type="match status" value="1"/>
</dbReference>
<feature type="coiled-coil region" evidence="1">
    <location>
        <begin position="220"/>
        <end position="296"/>
    </location>
</feature>
<dbReference type="RefSeq" id="WP_046481376.1">
    <property type="nucleotide sequence ID" value="NZ_CP011132.1"/>
</dbReference>
<dbReference type="SUPFAM" id="SSF52540">
    <property type="entry name" value="P-loop containing nucleoside triphosphate hydrolases"/>
    <property type="match status" value="1"/>
</dbReference>
<proteinExistence type="predicted"/>
<dbReference type="PATRIC" id="fig|1261127.3.peg.2135"/>
<evidence type="ECO:0000313" key="4">
    <source>
        <dbReference type="Proteomes" id="UP000034085"/>
    </source>
</evidence>
<evidence type="ECO:0000313" key="3">
    <source>
        <dbReference type="EMBL" id="AKE58998.1"/>
    </source>
</evidence>
<dbReference type="AlphaFoldDB" id="A0A0F6RFA9"/>
<feature type="domain" description="Rad50/SbcC-type AAA" evidence="2">
    <location>
        <begin position="23"/>
        <end position="268"/>
    </location>
</feature>
<dbReference type="OrthoDB" id="975794at2"/>
<organism evidence="3 4">
    <name type="scientific">Citrobacter amalonaticus Y19</name>
    <dbReference type="NCBI Taxonomy" id="1261127"/>
    <lineage>
        <taxon>Bacteria</taxon>
        <taxon>Pseudomonadati</taxon>
        <taxon>Pseudomonadota</taxon>
        <taxon>Gammaproteobacteria</taxon>
        <taxon>Enterobacterales</taxon>
        <taxon>Enterobacteriaceae</taxon>
        <taxon>Citrobacter</taxon>
    </lineage>
</organism>
<dbReference type="GO" id="GO:0006302">
    <property type="term" value="P:double-strand break repair"/>
    <property type="evidence" value="ECO:0007669"/>
    <property type="project" value="InterPro"/>
</dbReference>
<protein>
    <recommendedName>
        <fullName evidence="2">Rad50/SbcC-type AAA domain-containing protein</fullName>
    </recommendedName>
</protein>
<dbReference type="Gene3D" id="3.40.50.300">
    <property type="entry name" value="P-loop containing nucleotide triphosphate hydrolases"/>
    <property type="match status" value="1"/>
</dbReference>
<sequence>MTAVTPGLRLRFLGFFGPQKPPAKVTFGAGLNVIYGASNTGKSFIVEAIDFMLGGKPPLRDIPERVGYDLVLLGFETLDGKSFTLWRSIDGGGFRLYDDLHQTPPTTEIPYAQLDEKHSDKNNTNLSSFLLDLCGLGGKRVRKNSRNETISLSFRNIARLMLVDETEITQQSSPLIDGNPTANTPNLATFKLLLTGADDSALVASSNKSEPEELSREAQLRLLDQLLDDYRDRLKELTKSPKELEEQLEKIDTSLRQQAAQVNTTEDEFQEAAGKRRELRKKLEESRERRAEISAMLERFRLLDRHYLSDIERLRAIEEGGTLFSVLSAGHCPLCGADPNHHPADMGCNGDTDAVVQAARVEIAKIEVLRAELVATVQSLEREGASFDRRMPTVVRELESISESVEELLAPKLSTLRKSYSDFADKRAEVREALALYATIQDMERRRADLEKGNEDEKAGVVANADLSSTVANSFAKTVEGILTDWHFPEAGDVYFDSKSRDLVIAGKSRSAFGKGLRAITHAAFTLGLLAFCRERHTPHTGFVVLDSPLLAYREPDGTEYDLTGTDLKDQFYAYLEALPRDTQVIVVENTDPPDAIMKREQSLMFGKNPHHGRYGLFPFIADPAQ</sequence>
<dbReference type="InterPro" id="IPR027417">
    <property type="entry name" value="P-loop_NTPase"/>
</dbReference>
<dbReference type="Proteomes" id="UP000034085">
    <property type="component" value="Chromosome"/>
</dbReference>
<keyword evidence="1" id="KW-0175">Coiled coil</keyword>
<evidence type="ECO:0000259" key="2">
    <source>
        <dbReference type="Pfam" id="PF13476"/>
    </source>
</evidence>
<dbReference type="GO" id="GO:0016887">
    <property type="term" value="F:ATP hydrolysis activity"/>
    <property type="evidence" value="ECO:0007669"/>
    <property type="project" value="InterPro"/>
</dbReference>
<dbReference type="PANTHER" id="PTHR32114">
    <property type="entry name" value="ABC TRANSPORTER ABCH.3"/>
    <property type="match status" value="1"/>
</dbReference>
<dbReference type="KEGG" id="cama:F384_10260"/>
<reference evidence="3 4" key="1">
    <citation type="journal article" date="2013" name="Appl. Microbiol. Biotechnol.">
        <title>Glycerol assimilation and production of 1,3-propanediol by Citrobacter amalonaticus Y19.</title>
        <authorList>
            <person name="Ainala S.K."/>
            <person name="Ashok S."/>
            <person name="Ko Y."/>
            <person name="Park S."/>
        </authorList>
    </citation>
    <scope>NUCLEOTIDE SEQUENCE [LARGE SCALE GENOMIC DNA]</scope>
    <source>
        <strain evidence="3 4">Y19</strain>
    </source>
</reference>
<dbReference type="Pfam" id="PF13476">
    <property type="entry name" value="AAA_23"/>
    <property type="match status" value="1"/>
</dbReference>
<evidence type="ECO:0000256" key="1">
    <source>
        <dbReference type="SAM" id="Coils"/>
    </source>
</evidence>
<dbReference type="EMBL" id="CP011132">
    <property type="protein sequence ID" value="AKE58998.1"/>
    <property type="molecule type" value="Genomic_DNA"/>
</dbReference>